<dbReference type="Pfam" id="PF17191">
    <property type="entry name" value="RecG_wedge"/>
    <property type="match status" value="1"/>
</dbReference>
<keyword evidence="9 15" id="KW-0233">DNA recombination</keyword>
<dbReference type="CDD" id="cd17992">
    <property type="entry name" value="DEXHc_RecG"/>
    <property type="match status" value="1"/>
</dbReference>
<evidence type="ECO:0000256" key="5">
    <source>
        <dbReference type="ARBA" id="ARBA00022801"/>
    </source>
</evidence>
<evidence type="ECO:0000256" key="15">
    <source>
        <dbReference type="RuleBase" id="RU363016"/>
    </source>
</evidence>
<keyword evidence="11" id="KW-0413">Isomerase</keyword>
<evidence type="ECO:0000256" key="13">
    <source>
        <dbReference type="ARBA" id="ARBA00034808"/>
    </source>
</evidence>
<dbReference type="PROSITE" id="PS51194">
    <property type="entry name" value="HELICASE_CTER"/>
    <property type="match status" value="1"/>
</dbReference>
<dbReference type="SMART" id="SM00490">
    <property type="entry name" value="HELICc"/>
    <property type="match status" value="1"/>
</dbReference>
<dbReference type="GO" id="GO:0005524">
    <property type="term" value="F:ATP binding"/>
    <property type="evidence" value="ECO:0007669"/>
    <property type="project" value="UniProtKB-KW"/>
</dbReference>
<dbReference type="GO" id="GO:0016787">
    <property type="term" value="F:hydrolase activity"/>
    <property type="evidence" value="ECO:0007669"/>
    <property type="project" value="UniProtKB-KW"/>
</dbReference>
<sequence>MNLYSDISTLKGVGPKLKEKLNKCGIFSIMDLLLYFPRDYEFVNGNKSVEDMNKEEKQILTCTVTGFKSDVRTKNRKILSTVIFKYENQIVLGIWFNQPYIKRNFIIGKEYNLLGKFKKNKDVLEVVNPLVTTNETLKSQIIPKYHLKGDINNAVIVKLINQILFSIKIKDNLPKEIIEKYKLSSLDESIRNIHFPTEKDILKKATDRLKFQELFTFSLKLSMLKYHLKNNSTGIEFTMSEELVKLKEKLPYSLTNAQSKVVREILLDQKKKIPMNRLVQGDVGSGKTIVALIAMFNVYKNGYQSVLMAPTEILANQHFVEAQKLLGDFNVDIELLTGSTTNKEKLRIKEKIKSNEPLIVVGTHALIQEDVEFGNLGFIVTDEQHRFGVEQRSKLINKGKEVDCMVMSATPIPRTLALYLYSDLEVSVIDELPPGRKEIKTSFYSMEKRNFAYRLAKEEIDKGRQAYIVCPLIEEDEKGNLNSVEKVYNELSHGIFKETEIRILHGKMPSKEKDSIINAFKNNEVKLLISTTVIEVGVNVPNATIMIIENSERFGLAQLHQLRGRVGRGEFESQCILIGNAKNPVTKRRMEIMVSSNDGFYIAEEDLKIRGSGEMFGYSQSGETDLLLADIIEDISILKYANYEAKNAILCNDIEYKNLCMEILKTLKNSSKYICFN</sequence>
<evidence type="ECO:0000256" key="7">
    <source>
        <dbReference type="ARBA" id="ARBA00022840"/>
    </source>
</evidence>
<accession>A0A937K2N7</accession>
<dbReference type="InterPro" id="IPR001650">
    <property type="entry name" value="Helicase_C-like"/>
</dbReference>
<comment type="caution">
    <text evidence="18">The sequence shown here is derived from an EMBL/GenBank/DDBJ whole genome shotgun (WGS) entry which is preliminary data.</text>
</comment>
<evidence type="ECO:0000256" key="8">
    <source>
        <dbReference type="ARBA" id="ARBA00023125"/>
    </source>
</evidence>
<feature type="domain" description="Helicase ATP-binding" evidence="16">
    <location>
        <begin position="268"/>
        <end position="429"/>
    </location>
</feature>
<dbReference type="CDD" id="cd04488">
    <property type="entry name" value="RecG_wedge_OBF"/>
    <property type="match status" value="1"/>
</dbReference>
<comment type="catalytic activity">
    <reaction evidence="14 15">
        <text>ATP + H2O = ADP + phosphate + H(+)</text>
        <dbReference type="Rhea" id="RHEA:13065"/>
        <dbReference type="ChEBI" id="CHEBI:15377"/>
        <dbReference type="ChEBI" id="CHEBI:15378"/>
        <dbReference type="ChEBI" id="CHEBI:30616"/>
        <dbReference type="ChEBI" id="CHEBI:43474"/>
        <dbReference type="ChEBI" id="CHEBI:456216"/>
        <dbReference type="EC" id="5.6.2.4"/>
    </reaction>
</comment>
<dbReference type="Pfam" id="PF00270">
    <property type="entry name" value="DEAD"/>
    <property type="match status" value="1"/>
</dbReference>
<dbReference type="SMART" id="SM00487">
    <property type="entry name" value="DEXDc"/>
    <property type="match status" value="1"/>
</dbReference>
<dbReference type="InterPro" id="IPR004609">
    <property type="entry name" value="ATP-dep_DNA_helicase_RecG"/>
</dbReference>
<keyword evidence="3 15" id="KW-0547">Nucleotide-binding</keyword>
<dbReference type="InterPro" id="IPR014001">
    <property type="entry name" value="Helicase_ATP-bd"/>
</dbReference>
<dbReference type="InterPro" id="IPR011545">
    <property type="entry name" value="DEAD/DEAH_box_helicase_dom"/>
</dbReference>
<evidence type="ECO:0000256" key="4">
    <source>
        <dbReference type="ARBA" id="ARBA00022763"/>
    </source>
</evidence>
<dbReference type="InterPro" id="IPR047112">
    <property type="entry name" value="RecG/Mfd"/>
</dbReference>
<dbReference type="PANTHER" id="PTHR47964:SF1">
    <property type="entry name" value="ATP-DEPENDENT DNA HELICASE HOMOLOG RECG, CHLOROPLASTIC"/>
    <property type="match status" value="1"/>
</dbReference>
<dbReference type="SUPFAM" id="SSF50249">
    <property type="entry name" value="Nucleic acid-binding proteins"/>
    <property type="match status" value="1"/>
</dbReference>
<dbReference type="RefSeq" id="WP_202766219.1">
    <property type="nucleotide sequence ID" value="NZ_JAESWA010000017.1"/>
</dbReference>
<dbReference type="GO" id="GO:0006310">
    <property type="term" value="P:DNA recombination"/>
    <property type="evidence" value="ECO:0007669"/>
    <property type="project" value="UniProtKB-UniRule"/>
</dbReference>
<name>A0A937K2N7_9CLOT</name>
<dbReference type="Pfam" id="PF00271">
    <property type="entry name" value="Helicase_C"/>
    <property type="match status" value="1"/>
</dbReference>
<dbReference type="Pfam" id="PF19833">
    <property type="entry name" value="RecG_dom3_C"/>
    <property type="match status" value="1"/>
</dbReference>
<dbReference type="InterPro" id="IPR027417">
    <property type="entry name" value="P-loop_NTPase"/>
</dbReference>
<comment type="function">
    <text evidence="15">Plays a critical role in recombination and DNA repair. Helps process Holliday junction intermediates to mature products by catalyzing branch migration. Has replication fork regression activity, unwinds stalled or blocked replication forks to make a HJ that can be resolved. Has a DNA unwinding activity characteristic of a DNA helicase with 3'-5' polarity.</text>
</comment>
<organism evidence="18 19">
    <name type="scientific">Clostridium paridis</name>
    <dbReference type="NCBI Taxonomy" id="2803863"/>
    <lineage>
        <taxon>Bacteria</taxon>
        <taxon>Bacillati</taxon>
        <taxon>Bacillota</taxon>
        <taxon>Clostridia</taxon>
        <taxon>Eubacteriales</taxon>
        <taxon>Clostridiaceae</taxon>
        <taxon>Clostridium</taxon>
    </lineage>
</organism>
<gene>
    <name evidence="18" type="primary">recG</name>
    <name evidence="18" type="ORF">JK634_03400</name>
</gene>
<dbReference type="NCBIfam" id="NF008165">
    <property type="entry name" value="PRK10917.1-3"/>
    <property type="match status" value="1"/>
</dbReference>
<dbReference type="EMBL" id="JAESWA010000017">
    <property type="protein sequence ID" value="MBL4930837.1"/>
    <property type="molecule type" value="Genomic_DNA"/>
</dbReference>
<dbReference type="NCBIfam" id="TIGR00643">
    <property type="entry name" value="recG"/>
    <property type="match status" value="1"/>
</dbReference>
<keyword evidence="19" id="KW-1185">Reference proteome</keyword>
<dbReference type="InterPro" id="IPR033454">
    <property type="entry name" value="RecG_wedge"/>
</dbReference>
<evidence type="ECO:0000313" key="19">
    <source>
        <dbReference type="Proteomes" id="UP000623681"/>
    </source>
</evidence>
<dbReference type="PROSITE" id="PS51192">
    <property type="entry name" value="HELICASE_ATP_BIND_1"/>
    <property type="match status" value="1"/>
</dbReference>
<dbReference type="InterPro" id="IPR045562">
    <property type="entry name" value="RecG_dom3_C"/>
</dbReference>
<evidence type="ECO:0000256" key="6">
    <source>
        <dbReference type="ARBA" id="ARBA00022806"/>
    </source>
</evidence>
<evidence type="ECO:0000256" key="3">
    <source>
        <dbReference type="ARBA" id="ARBA00022741"/>
    </source>
</evidence>
<evidence type="ECO:0000256" key="10">
    <source>
        <dbReference type="ARBA" id="ARBA00023204"/>
    </source>
</evidence>
<evidence type="ECO:0000256" key="11">
    <source>
        <dbReference type="ARBA" id="ARBA00023235"/>
    </source>
</evidence>
<comment type="similarity">
    <text evidence="1 15">Belongs to the helicase family. RecG subfamily.</text>
</comment>
<dbReference type="GO" id="GO:0003677">
    <property type="term" value="F:DNA binding"/>
    <property type="evidence" value="ECO:0007669"/>
    <property type="project" value="UniProtKB-KW"/>
</dbReference>
<evidence type="ECO:0000259" key="16">
    <source>
        <dbReference type="PROSITE" id="PS51192"/>
    </source>
</evidence>
<dbReference type="Gene3D" id="3.40.50.300">
    <property type="entry name" value="P-loop containing nucleotide triphosphate hydrolases"/>
    <property type="match status" value="2"/>
</dbReference>
<evidence type="ECO:0000259" key="17">
    <source>
        <dbReference type="PROSITE" id="PS51194"/>
    </source>
</evidence>
<dbReference type="NCBIfam" id="NF008168">
    <property type="entry name" value="PRK10917.2-2"/>
    <property type="match status" value="1"/>
</dbReference>
<reference evidence="18" key="1">
    <citation type="submission" date="2021-01" db="EMBL/GenBank/DDBJ databases">
        <title>Genome public.</title>
        <authorList>
            <person name="Liu C."/>
            <person name="Sun Q."/>
        </authorList>
    </citation>
    <scope>NUCLEOTIDE SEQUENCE</scope>
    <source>
        <strain evidence="18">YIM B02565</strain>
    </source>
</reference>
<evidence type="ECO:0000256" key="1">
    <source>
        <dbReference type="ARBA" id="ARBA00007504"/>
    </source>
</evidence>
<evidence type="ECO:0000256" key="14">
    <source>
        <dbReference type="ARBA" id="ARBA00048988"/>
    </source>
</evidence>
<keyword evidence="10 15" id="KW-0234">DNA repair</keyword>
<dbReference type="GO" id="GO:0043138">
    <property type="term" value="F:3'-5' DNA helicase activity"/>
    <property type="evidence" value="ECO:0007669"/>
    <property type="project" value="UniProtKB-EC"/>
</dbReference>
<keyword evidence="8" id="KW-0238">DNA-binding</keyword>
<dbReference type="GO" id="GO:0006281">
    <property type="term" value="P:DNA repair"/>
    <property type="evidence" value="ECO:0007669"/>
    <property type="project" value="UniProtKB-UniRule"/>
</dbReference>
<evidence type="ECO:0000313" key="18">
    <source>
        <dbReference type="EMBL" id="MBL4930837.1"/>
    </source>
</evidence>
<dbReference type="EC" id="5.6.2.4" evidence="13 15"/>
<dbReference type="AlphaFoldDB" id="A0A937K2N7"/>
<dbReference type="Proteomes" id="UP000623681">
    <property type="component" value="Unassembled WGS sequence"/>
</dbReference>
<dbReference type="InterPro" id="IPR012340">
    <property type="entry name" value="NA-bd_OB-fold"/>
</dbReference>
<feature type="domain" description="Helicase C-terminal" evidence="17">
    <location>
        <begin position="462"/>
        <end position="608"/>
    </location>
</feature>
<protein>
    <recommendedName>
        <fullName evidence="2 15">ATP-dependent DNA helicase RecG</fullName>
        <ecNumber evidence="13 15">5.6.2.4</ecNumber>
    </recommendedName>
</protein>
<proteinExistence type="inferred from homology"/>
<evidence type="ECO:0000256" key="2">
    <source>
        <dbReference type="ARBA" id="ARBA00017846"/>
    </source>
</evidence>
<comment type="catalytic activity">
    <reaction evidence="12 15">
        <text>Couples ATP hydrolysis with the unwinding of duplex DNA by translocating in the 3'-5' direction.</text>
        <dbReference type="EC" id="5.6.2.4"/>
    </reaction>
</comment>
<keyword evidence="6 15" id="KW-0347">Helicase</keyword>
<keyword evidence="7 15" id="KW-0067">ATP-binding</keyword>
<evidence type="ECO:0000256" key="12">
    <source>
        <dbReference type="ARBA" id="ARBA00034617"/>
    </source>
</evidence>
<dbReference type="SUPFAM" id="SSF52540">
    <property type="entry name" value="P-loop containing nucleoside triphosphate hydrolases"/>
    <property type="match status" value="2"/>
</dbReference>
<keyword evidence="4 15" id="KW-0227">DNA damage</keyword>
<keyword evidence="5 15" id="KW-0378">Hydrolase</keyword>
<dbReference type="PANTHER" id="PTHR47964">
    <property type="entry name" value="ATP-DEPENDENT DNA HELICASE HOMOLOG RECG, CHLOROPLASTIC"/>
    <property type="match status" value="1"/>
</dbReference>
<evidence type="ECO:0000256" key="9">
    <source>
        <dbReference type="ARBA" id="ARBA00023172"/>
    </source>
</evidence>
<dbReference type="Gene3D" id="2.40.50.140">
    <property type="entry name" value="Nucleic acid-binding proteins"/>
    <property type="match status" value="1"/>
</dbReference>